<feature type="domain" description="PI3K/PI4K catalytic" evidence="3">
    <location>
        <begin position="3414"/>
        <end position="3771"/>
    </location>
</feature>
<feature type="compositionally biased region" description="Polar residues" evidence="2">
    <location>
        <begin position="3214"/>
        <end position="3231"/>
    </location>
</feature>
<evidence type="ECO:0000256" key="1">
    <source>
        <dbReference type="ARBA" id="ARBA00007234"/>
    </source>
</evidence>
<evidence type="ECO:0000256" key="2">
    <source>
        <dbReference type="SAM" id="MobiDB-lite"/>
    </source>
</evidence>
<evidence type="ECO:0000313" key="6">
    <source>
        <dbReference type="EMBL" id="QGN16018.1"/>
    </source>
</evidence>
<evidence type="ECO:0000313" key="7">
    <source>
        <dbReference type="Proteomes" id="UP000422736"/>
    </source>
</evidence>
<dbReference type="InterPro" id="IPR014009">
    <property type="entry name" value="PIK_FAT"/>
</dbReference>
<dbReference type="SUPFAM" id="SSF48371">
    <property type="entry name" value="ARM repeat"/>
    <property type="match status" value="3"/>
</dbReference>
<organism evidence="6 7">
    <name type="scientific">Kluyveromyces marxianus</name>
    <name type="common">Yeast</name>
    <name type="synonym">Candida kefyr</name>
    <dbReference type="NCBI Taxonomy" id="4911"/>
    <lineage>
        <taxon>Eukaryota</taxon>
        <taxon>Fungi</taxon>
        <taxon>Dikarya</taxon>
        <taxon>Ascomycota</taxon>
        <taxon>Saccharomycotina</taxon>
        <taxon>Saccharomycetes</taxon>
        <taxon>Saccharomycetales</taxon>
        <taxon>Saccharomycetaceae</taxon>
        <taxon>Kluyveromyces</taxon>
    </lineage>
</organism>
<evidence type="ECO:0000259" key="5">
    <source>
        <dbReference type="PROSITE" id="PS51190"/>
    </source>
</evidence>
<gene>
    <name evidence="6" type="primary">TRA1</name>
    <name evidence="6" type="ORF">FIM1_2718</name>
</gene>
<sequence length="3783" mass="434104">MELSDTRERMNSFVDRINEAPNVVAKHAVFSELYDVLDVVTSSLEYDEFLKKIMPLILKQLKEVDISMDAFSPEHKLRNTCLELLNRCPLNDKMEPMALEVLKCLLDILTSENDENGVLCMKILTSLFKCYKQQLENEVNSFIKIIVGIYENVPSLVASAFPEDEEDIMSATGIPSNKTSYDESNINTNDEDGLENLSTSSKKTLVKSTESFKTLSECPITMVTLFSSYKHLILVDLPTFLPLIIDLLTLEVKQQRLTREELEAKGEKLIGVSPKIKNRTTFCEYVLAQIKATSFLAYVFIRGYATDVLKLHVKKVPDLVMRLLQDCPSESSSARKELLHATRHILSTSYKKLFLPKIGLMFDQNVLIGDGFTSYEMLRPLAYSTLADFIHNIRSELAMSDIEKTVKMYTSFLLDESLALTVQIMSAKLLLNLIERILTLGKKDPQEAPKAKKLLMTIIEAYTARFKILNSQHKKILQQHKIYEQNKAKKAKEIQSQIAKGRHDIDEYMVSILKSSEGLTSLAEHSEIIKRDQEGDIIMEDSSVIASNNNNVEVPNGELSKVDENSSNPESEEKVTENVSASESKSKKPEDQMLDLTDIQNLSPIVLFQTTSNDPLKDAFYLFRTLLSFLKTIIHDLKVFNPPPNDYTTMNPKMWSALSRVFSYEEVMVLKNLFHECIAGLHLFSSNPEGIDPSTVKEHFDITTPSLPVAATKDGRELMDYFAIIFMQIDSPVFNEIVESEIDFIYESLLRDSALLHVAQSFLTSEITSPNFTGILLKFLNSKLPELGNVDSNKSNILIRLFKLSFMSVNLFPITNEAVLLPHLNDLILNSLKYSTKAEEPLVYFYLIRTLFRSIGGGRFENLYRSIKPILQTLLQSLNKMIQTACRPHERDLYVELCLTVPVRLSVLAPYLNYLMKPLVYALVGFPELITQGLRTLELCIDNLTPEYFDPILEPVVGDVIKALFDLLKPQPFNHQISHTTVRILGKLGGRNRRFIEAPKDLKTKSELDIEVDGWFKIYGFNADVPLSITPGISSAADILKDYRIDLFYRKSAYNYLAAVLKLLLSSVGSVPDTLTASLQKGVKLLCADELNDNVEFNDEKIKDLRKFNNSEELLLKLLECLFYAASIDELKDDVTQLVKKVVTHFSLLQVNEALSEKRRQPHVFSVDVKQPDVCISCDILLKAIKNGLCSYLEESRSLSVEAIKQVHDIGKIIYGEDVYLEHSFITTLMRTFIHQFYSETYYEKRAGVIGIQTLLKDLMLPVEYVKNFQYGLTSGLIFVLKDTHPEAPAFITEDAKNLLFHVIETTCADVKEENLGDKHLQNSITDIVCELSNPTEIVRNVCQECLERISKLTSIPVVTLMDHAKNFLLSPIFAKPLRALPFSMQIGNVDAIIYCLRLPNSFLKFDEELFRLLHESIALVDADDISLASTQRITEYQTSQQLIKLRVVCIRLLAQALLNPEFANAQNGSIRIKVLAVFFKTMLKPSPEIIEATYEALKVVLAENSKLPKELLQNGLKPMLMNLSDHRKLTVPGLQALAKLLELLIAYFKVEIGKKLSDHLDAWCKIEVLDTLFGKEIFQQTPAKIICSIFNIFHLLPPQAGIFLNELVFKLISLEQKLRLQLDSPFRVPLAKYMDRFHTQVLTYFKNNMRSRQLVLLMCSIIQKPEAPTLRQIFEPNLKDFLNFYNEQIIENPVRTVSFFANSVDLVYVYHKLNSDGWILQNTDILIDLKKMLTTVLKLINESNFNIDILQLNQSIQKFQKMYLAYLKQKKNNVPLFLEIIEFSFTHELKMLNELNFFIFDDIICSGDVTVKSEYILGCLTYAFDNSKSLKARNFVLKKVVNAILIHEYQTHNTLESLITPGNKIFSFLQDNMWHPTTMPPLLSTSAGKFDATRFELLQLTAVILKYAPSIVETLKKDIIKFAWRFIKLEDIQLKQAAYVTTSLFISKFDLPLNIITQVFVAVLRVHQIEARFMVKEALDLLAPVISSRSKNTDESTVWVNWVRRIILESDFQQNTILYQFLISQKDIFCEYKDMFIPNIISYIGRLTLLTNPSSENQTLTIDLCDLVMYWEKRSSSENIDGKDIDMENNGNIVSSSSTSLSQREAFAAFLIRFICVSNHRACETPLGSKALSVLTELLSIGYLPEAVVKLSYFEKFLIQQDLESSNILYYCMNALDVLDIIFKTKDPKWIVANLKTIQNLLDKCLHANHHDLQETLQKVLSTVLQAVKADEPSFAIEEDSDSKVFVSSISSIISDNLNGTTSVAAGVILCWTLFVNIPSQIDSLLPLLMKTFNKLCKDHLTISQPKDASAAEDARITTKLLKKVLYMLSFKVSTLGDSRRPFLSTVALLIDRSMDQNFLQKIVLIARNWVFTNEIFPTVKEKAAILTKMLAFEIRGEPHLSKQFYKIILELFENKKYNNSEITVRMEQPFLVGTRVSDIETRTKLMKILNESLDSDIKERLYYVVRDQNWEFVADYMWLNQACQLLFGACDMEHVVMLKDKFPLSPLDAIERNIVLEDSDKQVENSELYKLIEEHKKFIDEIHSIKCKDLIRPLIDIFYHSPEAVRSTWVNFFPVAYKSIPRNEKYGFVRSLVALLSKDYHSKQASVHINIISTILESVSKIESLELPPHLVRYLGITYNAWYQSINLLEQIQETSTIDNSKIVETNEDALLELYSSLQEEDMFYGLWRRKAKYTESSIALSYEQIGLWDKAQQLYEAAQVKARGGFLPYSESEYELWEDNWILCASKLQHWDILTELAKHEGFTDLLLECGWRVAEWNADREALEHSVKSVMDVPTPRRQIFETFLALQQFGETKKGDQEVRRLCDEGIQLSLKKWSTMPKRFTPAHKALLHTFQQYMEFLEATQIYANLATTTVQNLDTKAQEIKRVLQAWRDRLPNIWDDISIWDDLVTWRQHAFNVINSAYLPLVPALQQANSNSNINTHAYRGYHEIAWVINRFAHVARRHNMPDVCISQLARIYTLPNIEIQEAFLKLREQAKCHYQNMNELTTGLDVISNTNLVYFGTVQKAEFFTLKGMFLSKLRAHDEANQAFATAVQIDLNLAKAWAQWGFFNDRRLSEEPKNISFASNAMSCYLQAAGLYKNSKTRKLLSRILWLLGRDDSSNSLAYAFDSFRGEIPVWYWITFIPQLLTALSHKEAFLVRKILIRIAKSYPQALHFQLRTTKEDFAVIQRQSLALARTQGETGNAEGNDPSKQTSADSSRANSQTKPQDQEKYANNRQPWEYLEELNGILKTAYPLLALSLESLVDQINQKFKTNPDEDLFRLINVLLIDGTYNYNRLPYPRENPPLPSSTEANLIRFSENLLPPNIRVKFNADFIEGKPNFEVYIKRLRFWRNRLENKLDRASKVESMEAICPNLSNFHHQKFEDIEVPGQYLLNKDNNAHFVKIGRFMPEVDFTRGTHTSHRRLTIRGHDGSLHPFAVQYPAVRHSRREERIFQLYRLLNERLRKNVQTRRRNIQFTVPIAVPLSPQVRVMSDSSSFKTLHQVYDEFCAKKNLDRDAIQDFITEQLNVAHDKVLPPPDITAVKVEIFSSIHSLFIPSTLLKDYYSKIFTEFEDFWLFRKQFSSQYASFVFMTFMLSINNRSPHKIYVDEKSGNVHTLEMLPSRYSYERVNQYAKQFEANLPNSAPVFHNNEPVPFRMTPNIQKLIGDSAMEGIFSVGLFVIARALMEPDHELNTYLSLFIRDEVISWYSSINRSIVEDPHLYAIVLTNVDLIIRKVAQFGHMSSTPSVATQYVLDAISAAVSPRNLAKCDQSFMAWL</sequence>
<dbReference type="Gene3D" id="1.10.1070.11">
    <property type="entry name" value="Phosphatidylinositol 3-/4-kinase, catalytic domain"/>
    <property type="match status" value="1"/>
</dbReference>
<dbReference type="CDD" id="cd05163">
    <property type="entry name" value="PIKK_TRRAP"/>
    <property type="match status" value="1"/>
</dbReference>
<proteinExistence type="inferred from homology"/>
<dbReference type="PROSITE" id="PS50290">
    <property type="entry name" value="PI3_4_KINASE_3"/>
    <property type="match status" value="1"/>
</dbReference>
<evidence type="ECO:0000259" key="3">
    <source>
        <dbReference type="PROSITE" id="PS50290"/>
    </source>
</evidence>
<feature type="domain" description="FAT" evidence="4">
    <location>
        <begin position="2633"/>
        <end position="3188"/>
    </location>
</feature>
<dbReference type="Pfam" id="PF20175">
    <property type="entry name" value="Tra1_central"/>
    <property type="match status" value="1"/>
</dbReference>
<reference evidence="6 7" key="1">
    <citation type="submission" date="2016-03" db="EMBL/GenBank/DDBJ databases">
        <title>How can Kluyveromyces marxianus grow so fast - potential evolutionary course in Saccharomyces Complex revealed by comparative genomics.</title>
        <authorList>
            <person name="Mo W."/>
            <person name="Lu W."/>
            <person name="Yang X."/>
            <person name="Qi J."/>
            <person name="Lv H."/>
        </authorList>
    </citation>
    <scope>NUCLEOTIDE SEQUENCE [LARGE SCALE GENOMIC DNA]</scope>
    <source>
        <strain evidence="6 7">FIM1</strain>
    </source>
</reference>
<dbReference type="EMBL" id="CP015057">
    <property type="protein sequence ID" value="QGN16018.1"/>
    <property type="molecule type" value="Genomic_DNA"/>
</dbReference>
<dbReference type="Pfam" id="PF20206">
    <property type="entry name" value="Tra1_ring"/>
    <property type="match status" value="1"/>
</dbReference>
<dbReference type="Pfam" id="PF02259">
    <property type="entry name" value="FAT"/>
    <property type="match status" value="1"/>
</dbReference>
<feature type="region of interest" description="Disordered" evidence="2">
    <location>
        <begin position="3202"/>
        <end position="3240"/>
    </location>
</feature>
<dbReference type="InterPro" id="IPR050517">
    <property type="entry name" value="DDR_Repair_Kinase"/>
</dbReference>
<keyword evidence="7" id="KW-1185">Reference proteome</keyword>
<dbReference type="Pfam" id="PF00454">
    <property type="entry name" value="PI3_PI4_kinase"/>
    <property type="match status" value="1"/>
</dbReference>
<dbReference type="InterPro" id="IPR036940">
    <property type="entry name" value="PI3/4_kinase_cat_sf"/>
</dbReference>
<dbReference type="PROSITE" id="PS51189">
    <property type="entry name" value="FAT"/>
    <property type="match status" value="1"/>
</dbReference>
<dbReference type="InterPro" id="IPR003152">
    <property type="entry name" value="FATC_dom"/>
</dbReference>
<accession>A0ABX6EY58</accession>
<feature type="region of interest" description="Disordered" evidence="2">
    <location>
        <begin position="548"/>
        <end position="592"/>
    </location>
</feature>
<name>A0ABX6EY58_KLUMA</name>
<dbReference type="PANTHER" id="PTHR11139">
    <property type="entry name" value="ATAXIA TELANGIECTASIA MUTATED ATM -RELATED"/>
    <property type="match status" value="1"/>
</dbReference>
<feature type="domain" description="FATC" evidence="5">
    <location>
        <begin position="3751"/>
        <end position="3783"/>
    </location>
</feature>
<dbReference type="InterPro" id="IPR016024">
    <property type="entry name" value="ARM-type_fold"/>
</dbReference>
<dbReference type="SUPFAM" id="SSF56112">
    <property type="entry name" value="Protein kinase-like (PK-like)"/>
    <property type="match status" value="1"/>
</dbReference>
<dbReference type="InterPro" id="IPR000403">
    <property type="entry name" value="PI3/4_kinase_cat_dom"/>
</dbReference>
<evidence type="ECO:0000259" key="4">
    <source>
        <dbReference type="PROSITE" id="PS51189"/>
    </source>
</evidence>
<dbReference type="Proteomes" id="UP000422736">
    <property type="component" value="Chromosome 4"/>
</dbReference>
<protein>
    <submittedName>
        <fullName evidence="6">Transcription-associated protein 1</fullName>
    </submittedName>
</protein>
<dbReference type="PANTHER" id="PTHR11139:SF1">
    <property type="entry name" value="TRANSFORMATION_TRANSCRIPTION DOMAIN-ASSOCIATED PROTEIN"/>
    <property type="match status" value="1"/>
</dbReference>
<dbReference type="InterPro" id="IPR011009">
    <property type="entry name" value="Kinase-like_dom_sf"/>
</dbReference>
<comment type="similarity">
    <text evidence="1">Belongs to the PI3/PI4-kinase family. TRA1 subfamily.</text>
</comment>
<dbReference type="InterPro" id="IPR003151">
    <property type="entry name" value="PIK-rel_kinase_FAT"/>
</dbReference>
<reference evidence="6 7" key="2">
    <citation type="submission" date="2019-11" db="EMBL/GenBank/DDBJ databases">
        <authorList>
            <person name="Lu H."/>
        </authorList>
    </citation>
    <scope>NUCLEOTIDE SEQUENCE [LARGE SCALE GENOMIC DNA]</scope>
    <source>
        <strain evidence="6 7">FIM1</strain>
    </source>
</reference>
<dbReference type="InterPro" id="IPR046807">
    <property type="entry name" value="Tra1_central"/>
</dbReference>
<dbReference type="InterPro" id="IPR046805">
    <property type="entry name" value="Tra1_ring"/>
</dbReference>
<dbReference type="PROSITE" id="PS51190">
    <property type="entry name" value="FATC"/>
    <property type="match status" value="1"/>
</dbReference>
<dbReference type="SMART" id="SM00146">
    <property type="entry name" value="PI3Kc"/>
    <property type="match status" value="1"/>
</dbReference>